<dbReference type="OMA" id="CGSKWYT"/>
<dbReference type="HOGENOM" id="CLU_025694_1_2_1"/>
<dbReference type="GO" id="GO:0009272">
    <property type="term" value="P:fungal-type cell wall biogenesis"/>
    <property type="evidence" value="ECO:0007669"/>
    <property type="project" value="TreeGrafter"/>
</dbReference>
<dbReference type="PANTHER" id="PTHR12145:SF38">
    <property type="entry name" value="MANNAN ENDO-1,6-ALPHA-MANNOSIDASE"/>
    <property type="match status" value="1"/>
</dbReference>
<evidence type="ECO:0000256" key="2">
    <source>
        <dbReference type="ARBA" id="ARBA00004308"/>
    </source>
</evidence>
<dbReference type="Gene3D" id="1.50.10.20">
    <property type="match status" value="1"/>
</dbReference>
<evidence type="ECO:0000256" key="11">
    <source>
        <dbReference type="SAM" id="MobiDB-lite"/>
    </source>
</evidence>
<dbReference type="RefSeq" id="XP_007289599.1">
    <property type="nucleotide sequence ID" value="XM_007289537.1"/>
</dbReference>
<evidence type="ECO:0000256" key="12">
    <source>
        <dbReference type="SAM" id="SignalP"/>
    </source>
</evidence>
<proteinExistence type="inferred from homology"/>
<dbReference type="OrthoDB" id="4187847at2759"/>
<sequence length="466" mass="51135">MRSPFVAFAVILSLLTSPLSALDLDVNDEDSIRSAASTIAYGLVKYYSGNVTNTPETIGVLPKPHYWWQSGAMWGLLLDYYHYTGDPTYHSITTQAILSQLGPEYDFMVPMYFLSEGNDDQAFWGFAAMSAAERNDTQPPIGNYTWVQIVENLWNTQARRWDMATCGGGLKWQIFSYNKGYNYKNTVSNAAFFQISARLARFTGNQTYVEWAHKVYDWISSSGLLDSGYQLLDGAEDTTNCTKINGIIWTYNNAIFLYGSAVMYNHTDGSSLWAERTQGLLDASNNFFGPFQNSTNIMYEPACETAGTCNTDQFSFKGYLSRFMWKTTVLAPFTQNSISALLTASSQAAARSCSGGTNGVTCGTRWYVDGWDGKYGVGQQMSALETIQGLLISKSVPPLRSEDLKVVAIPSAPSTPSAAPLATKTEIASPTASKNSGASSSSIGRDSEHLLFVTGVFLGLKLMLDL</sequence>
<dbReference type="PANTHER" id="PTHR12145">
    <property type="entry name" value="MANNAN ENDO-1,6-ALPHA-MANNOSIDASE DCW1"/>
    <property type="match status" value="1"/>
</dbReference>
<keyword evidence="5 12" id="KW-0732">Signal</keyword>
<gene>
    <name evidence="13" type="ORF">MBM_01710</name>
</gene>
<dbReference type="InterPro" id="IPR008928">
    <property type="entry name" value="6-hairpin_glycosidase_sf"/>
</dbReference>
<comment type="catalytic activity">
    <reaction evidence="1 10">
        <text>Random hydrolysis of (1-&gt;6)-alpha-D-mannosidic linkages in unbranched (1-&gt;6)-mannans.</text>
        <dbReference type="EC" id="3.2.1.101"/>
    </reaction>
</comment>
<dbReference type="GO" id="GO:0012505">
    <property type="term" value="C:endomembrane system"/>
    <property type="evidence" value="ECO:0007669"/>
    <property type="project" value="UniProtKB-SubCell"/>
</dbReference>
<keyword evidence="6 10" id="KW-0378">Hydrolase</keyword>
<feature type="signal peptide" evidence="12">
    <location>
        <begin position="1"/>
        <end position="21"/>
    </location>
</feature>
<dbReference type="SUPFAM" id="SSF48208">
    <property type="entry name" value="Six-hairpin glycosidases"/>
    <property type="match status" value="1"/>
</dbReference>
<dbReference type="InParanoid" id="K1XG14"/>
<feature type="chain" id="PRO_5003853060" description="Mannan endo-1,6-alpha-mannosidase" evidence="12">
    <location>
        <begin position="22"/>
        <end position="466"/>
    </location>
</feature>
<dbReference type="Proteomes" id="UP000006753">
    <property type="component" value="Unassembled WGS sequence"/>
</dbReference>
<reference evidence="13 14" key="1">
    <citation type="journal article" date="2012" name="BMC Genomics">
        <title>Sequencing the genome of Marssonina brunnea reveals fungus-poplar co-evolution.</title>
        <authorList>
            <person name="Zhu S."/>
            <person name="Cao Y.-Z."/>
            <person name="Jiang C."/>
            <person name="Tan B.-Y."/>
            <person name="Wang Z."/>
            <person name="Feng S."/>
            <person name="Zhang L."/>
            <person name="Su X.-H."/>
            <person name="Brejova B."/>
            <person name="Vinar T."/>
            <person name="Xu M."/>
            <person name="Wang M.-X."/>
            <person name="Zhang S.-G."/>
            <person name="Huang M.-R."/>
            <person name="Wu R."/>
            <person name="Zhou Y."/>
        </authorList>
    </citation>
    <scope>NUCLEOTIDE SEQUENCE [LARGE SCALE GENOMIC DNA]</scope>
    <source>
        <strain evidence="13 14">MB_m1</strain>
    </source>
</reference>
<comment type="subcellular location">
    <subcellularLocation>
        <location evidence="2">Endomembrane system</location>
    </subcellularLocation>
</comment>
<keyword evidence="9 10" id="KW-0326">Glycosidase</keyword>
<dbReference type="InterPro" id="IPR014480">
    <property type="entry name" value="Mannan-1_6-alpha_mannosidase"/>
</dbReference>
<dbReference type="KEGG" id="mbe:MBM_01710"/>
<dbReference type="EMBL" id="JH921430">
    <property type="protein sequence ID" value="EKD19758.1"/>
    <property type="molecule type" value="Genomic_DNA"/>
</dbReference>
<evidence type="ECO:0000256" key="3">
    <source>
        <dbReference type="ARBA" id="ARBA00009699"/>
    </source>
</evidence>
<evidence type="ECO:0000256" key="6">
    <source>
        <dbReference type="ARBA" id="ARBA00022801"/>
    </source>
</evidence>
<dbReference type="GeneID" id="18757645"/>
<dbReference type="GO" id="GO:0008496">
    <property type="term" value="F:mannan endo-1,6-alpha-mannosidase activity"/>
    <property type="evidence" value="ECO:0007669"/>
    <property type="project" value="UniProtKB-UniRule"/>
</dbReference>
<evidence type="ECO:0000256" key="8">
    <source>
        <dbReference type="ARBA" id="ARBA00023180"/>
    </source>
</evidence>
<dbReference type="eggNOG" id="ENOG502SMCE">
    <property type="taxonomic scope" value="Eukaryota"/>
</dbReference>
<evidence type="ECO:0000256" key="5">
    <source>
        <dbReference type="ARBA" id="ARBA00022729"/>
    </source>
</evidence>
<dbReference type="GO" id="GO:0016052">
    <property type="term" value="P:carbohydrate catabolic process"/>
    <property type="evidence" value="ECO:0007669"/>
    <property type="project" value="InterPro"/>
</dbReference>
<dbReference type="PIRSF" id="PIRSF016302">
    <property type="entry name" value="Man_a_manosd"/>
    <property type="match status" value="1"/>
</dbReference>
<name>K1XG14_MARBU</name>
<evidence type="ECO:0000313" key="13">
    <source>
        <dbReference type="EMBL" id="EKD19758.1"/>
    </source>
</evidence>
<keyword evidence="7" id="KW-0472">Membrane</keyword>
<evidence type="ECO:0000256" key="7">
    <source>
        <dbReference type="ARBA" id="ARBA00023136"/>
    </source>
</evidence>
<protein>
    <recommendedName>
        <fullName evidence="4 10">Mannan endo-1,6-alpha-mannosidase</fullName>
        <ecNumber evidence="4 10">3.2.1.101</ecNumber>
    </recommendedName>
</protein>
<keyword evidence="14" id="KW-1185">Reference proteome</keyword>
<evidence type="ECO:0000256" key="1">
    <source>
        <dbReference type="ARBA" id="ARBA00001452"/>
    </source>
</evidence>
<dbReference type="InterPro" id="IPR005198">
    <property type="entry name" value="Glyco_hydro_76"/>
</dbReference>
<evidence type="ECO:0000256" key="4">
    <source>
        <dbReference type="ARBA" id="ARBA00012350"/>
    </source>
</evidence>
<dbReference type="AlphaFoldDB" id="K1XG14"/>
<evidence type="ECO:0000256" key="9">
    <source>
        <dbReference type="ARBA" id="ARBA00023295"/>
    </source>
</evidence>
<dbReference type="FunFam" id="1.50.10.20:FF:000006">
    <property type="entry name" value="Mannan endo-1,6-alpha-mannosidase"/>
    <property type="match status" value="1"/>
</dbReference>
<dbReference type="EC" id="3.2.1.101" evidence="4 10"/>
<comment type="similarity">
    <text evidence="3 10">Belongs to the glycosyl hydrolase 76 family.</text>
</comment>
<keyword evidence="8" id="KW-0325">Glycoprotein</keyword>
<feature type="region of interest" description="Disordered" evidence="11">
    <location>
        <begin position="413"/>
        <end position="443"/>
    </location>
</feature>
<evidence type="ECO:0000313" key="14">
    <source>
        <dbReference type="Proteomes" id="UP000006753"/>
    </source>
</evidence>
<accession>K1XG14</accession>
<dbReference type="Pfam" id="PF03663">
    <property type="entry name" value="Glyco_hydro_76"/>
    <property type="match status" value="1"/>
</dbReference>
<evidence type="ECO:0000256" key="10">
    <source>
        <dbReference type="PIRNR" id="PIRNR016302"/>
    </source>
</evidence>
<dbReference type="STRING" id="1072389.K1XG14"/>
<organism evidence="13 14">
    <name type="scientific">Marssonina brunnea f. sp. multigermtubi (strain MB_m1)</name>
    <name type="common">Marssonina leaf spot fungus</name>
    <dbReference type="NCBI Taxonomy" id="1072389"/>
    <lineage>
        <taxon>Eukaryota</taxon>
        <taxon>Fungi</taxon>
        <taxon>Dikarya</taxon>
        <taxon>Ascomycota</taxon>
        <taxon>Pezizomycotina</taxon>
        <taxon>Leotiomycetes</taxon>
        <taxon>Helotiales</taxon>
        <taxon>Drepanopezizaceae</taxon>
        <taxon>Drepanopeziza</taxon>
    </lineage>
</organism>